<reference evidence="2" key="1">
    <citation type="journal article" date="2019" name="Int. J. Syst. Evol. Microbiol.">
        <title>The Global Catalogue of Microorganisms (GCM) 10K type strain sequencing project: providing services to taxonomists for standard genome sequencing and annotation.</title>
        <authorList>
            <consortium name="The Broad Institute Genomics Platform"/>
            <consortium name="The Broad Institute Genome Sequencing Center for Infectious Disease"/>
            <person name="Wu L."/>
            <person name="Ma J."/>
        </authorList>
    </citation>
    <scope>NUCLEOTIDE SEQUENCE [LARGE SCALE GENOMIC DNA]</scope>
    <source>
        <strain evidence="2">JCM 1407</strain>
    </source>
</reference>
<evidence type="ECO:0000313" key="1">
    <source>
        <dbReference type="EMBL" id="GAA0748375.1"/>
    </source>
</evidence>
<accession>A0ABP3V907</accession>
<sequence>MKYKIGQEIEITNKFFLNIANGKKVQVNPGDKAMVVKKINENMGEIIYISGNAKGNSQNINIEVDTKIDEEEIASRIMKQI</sequence>
<evidence type="ECO:0000313" key="2">
    <source>
        <dbReference type="Proteomes" id="UP001501510"/>
    </source>
</evidence>
<comment type="caution">
    <text evidence="1">The sequence shown here is derived from an EMBL/GenBank/DDBJ whole genome shotgun (WGS) entry which is preliminary data.</text>
</comment>
<proteinExistence type="predicted"/>
<dbReference type="RefSeq" id="WP_343764502.1">
    <property type="nucleotide sequence ID" value="NZ_BAAACG010000019.1"/>
</dbReference>
<name>A0ABP3V907_9CLOT</name>
<keyword evidence="2" id="KW-1185">Reference proteome</keyword>
<dbReference type="Proteomes" id="UP001501510">
    <property type="component" value="Unassembled WGS sequence"/>
</dbReference>
<protein>
    <submittedName>
        <fullName evidence="1">Uncharacterized protein</fullName>
    </submittedName>
</protein>
<dbReference type="EMBL" id="BAAACG010000019">
    <property type="protein sequence ID" value="GAA0748375.1"/>
    <property type="molecule type" value="Genomic_DNA"/>
</dbReference>
<gene>
    <name evidence="1" type="ORF">GCM10008906_38640</name>
</gene>
<organism evidence="1 2">
    <name type="scientific">Clostridium oceanicum</name>
    <dbReference type="NCBI Taxonomy" id="1543"/>
    <lineage>
        <taxon>Bacteria</taxon>
        <taxon>Bacillati</taxon>
        <taxon>Bacillota</taxon>
        <taxon>Clostridia</taxon>
        <taxon>Eubacteriales</taxon>
        <taxon>Clostridiaceae</taxon>
        <taxon>Clostridium</taxon>
    </lineage>
</organism>